<dbReference type="PROSITE" id="PS50878">
    <property type="entry name" value="RT_POL"/>
    <property type="match status" value="1"/>
</dbReference>
<dbReference type="Pfam" id="PF00078">
    <property type="entry name" value="RVT_1"/>
    <property type="match status" value="1"/>
</dbReference>
<keyword evidence="3" id="KW-1185">Reference proteome</keyword>
<accession>A0ABQ8TWX7</accession>
<evidence type="ECO:0000313" key="3">
    <source>
        <dbReference type="Proteomes" id="UP001148838"/>
    </source>
</evidence>
<reference evidence="2 3" key="1">
    <citation type="journal article" date="2022" name="Allergy">
        <title>Genome assembly and annotation of Periplaneta americana reveal a comprehensive cockroach allergen profile.</title>
        <authorList>
            <person name="Wang L."/>
            <person name="Xiong Q."/>
            <person name="Saelim N."/>
            <person name="Wang L."/>
            <person name="Nong W."/>
            <person name="Wan A.T."/>
            <person name="Shi M."/>
            <person name="Liu X."/>
            <person name="Cao Q."/>
            <person name="Hui J.H.L."/>
            <person name="Sookrung N."/>
            <person name="Leung T.F."/>
            <person name="Tungtrongchitr A."/>
            <person name="Tsui S.K.W."/>
        </authorList>
    </citation>
    <scope>NUCLEOTIDE SEQUENCE [LARGE SCALE GENOMIC DNA]</scope>
    <source>
        <strain evidence="2">PWHHKU_190912</strain>
    </source>
</reference>
<dbReference type="SUPFAM" id="SSF56672">
    <property type="entry name" value="DNA/RNA polymerases"/>
    <property type="match status" value="1"/>
</dbReference>
<sequence length="401" mass="47226">MSLGRIFHKRESEIVYDDEYDDVLCVGMEEEEQAGFRKGRSCSDNVFIIKRLIEKRREFNLPTYLLFVDFEKAFDRVNRAKLWAIMKERGYPHHLIKSIQSLYEETKIVIKADEKKSEEILINQGVRQGFYSRKSIQDYKEGFGNRQGLEFNGIHQLLVYADDVNMLGENPQTIRENAEILLEASKEIGLEVNPEKTKYMIMSRDQNIVRNGTIKFGDLSFEEVEKFKYLGATKLLSSSLLSKNLKVRIYKTVILPVVLYGCETWTLTLREEQRLRVFENKVLRKIFGAKRDEVIGEWRKLHNAELHALHPSPDIIRNIKSRRLRWVVHVARMGESKNAYRVLVGRPEGKRPLGRPRRRWEDNIKMDLREVGYDDRDWINLAQDRDQCRAYVRAAMNLRVP</sequence>
<dbReference type="InterPro" id="IPR043502">
    <property type="entry name" value="DNA/RNA_pol_sf"/>
</dbReference>
<gene>
    <name evidence="2" type="ORF">ANN_02033</name>
</gene>
<protein>
    <recommendedName>
        <fullName evidence="1">Reverse transcriptase domain-containing protein</fullName>
    </recommendedName>
</protein>
<feature type="domain" description="Reverse transcriptase" evidence="1">
    <location>
        <begin position="1"/>
        <end position="234"/>
    </location>
</feature>
<dbReference type="Proteomes" id="UP001148838">
    <property type="component" value="Unassembled WGS sequence"/>
</dbReference>
<evidence type="ECO:0000259" key="1">
    <source>
        <dbReference type="PROSITE" id="PS50878"/>
    </source>
</evidence>
<name>A0ABQ8TWX7_PERAM</name>
<comment type="caution">
    <text evidence="2">The sequence shown here is derived from an EMBL/GenBank/DDBJ whole genome shotgun (WGS) entry which is preliminary data.</text>
</comment>
<dbReference type="EMBL" id="JAJSOF020000001">
    <property type="protein sequence ID" value="KAJ4450607.1"/>
    <property type="molecule type" value="Genomic_DNA"/>
</dbReference>
<dbReference type="CDD" id="cd01650">
    <property type="entry name" value="RT_nLTR_like"/>
    <property type="match status" value="1"/>
</dbReference>
<proteinExistence type="predicted"/>
<dbReference type="PANTHER" id="PTHR47027:SF20">
    <property type="entry name" value="REVERSE TRANSCRIPTASE-LIKE PROTEIN WITH RNA-DIRECTED DNA POLYMERASE DOMAIN"/>
    <property type="match status" value="1"/>
</dbReference>
<dbReference type="PANTHER" id="PTHR47027">
    <property type="entry name" value="REVERSE TRANSCRIPTASE DOMAIN-CONTAINING PROTEIN"/>
    <property type="match status" value="1"/>
</dbReference>
<organism evidence="2 3">
    <name type="scientific">Periplaneta americana</name>
    <name type="common">American cockroach</name>
    <name type="synonym">Blatta americana</name>
    <dbReference type="NCBI Taxonomy" id="6978"/>
    <lineage>
        <taxon>Eukaryota</taxon>
        <taxon>Metazoa</taxon>
        <taxon>Ecdysozoa</taxon>
        <taxon>Arthropoda</taxon>
        <taxon>Hexapoda</taxon>
        <taxon>Insecta</taxon>
        <taxon>Pterygota</taxon>
        <taxon>Neoptera</taxon>
        <taxon>Polyneoptera</taxon>
        <taxon>Dictyoptera</taxon>
        <taxon>Blattodea</taxon>
        <taxon>Blattoidea</taxon>
        <taxon>Blattidae</taxon>
        <taxon>Blattinae</taxon>
        <taxon>Periplaneta</taxon>
    </lineage>
</organism>
<dbReference type="InterPro" id="IPR000477">
    <property type="entry name" value="RT_dom"/>
</dbReference>
<evidence type="ECO:0000313" key="2">
    <source>
        <dbReference type="EMBL" id="KAJ4450607.1"/>
    </source>
</evidence>